<dbReference type="Proteomes" id="UP001632038">
    <property type="component" value="Unassembled WGS sequence"/>
</dbReference>
<dbReference type="Pfam" id="PF03372">
    <property type="entry name" value="Exo_endo_phos"/>
    <property type="match status" value="1"/>
</dbReference>
<sequence>MDILQSQGVWMVHIADALSPQNKKTNHSPHPLSEIDPGPPVTDKIAEPKAVAADGEYETGDCKNIYTPCKPIKKAALWDDIDKLNVPSNTPWLLMGDFNAVMTQDGKKGGIPFSSSSNHSLADEFDRFGLIDLGYCGYTYTWDTKRTGSSNNQQRLDRGVGNADWLSLFPANIVTHIPAIASDHSPILLDTKPCPKLKYPFKFEYMWINDPSCHNTVKNSWNIKLNSSPTFKLNSKINQVKRDLILWNREHFGNCHSKIIQIKEKIAANLHLEKN</sequence>
<dbReference type="EMBL" id="JAVIJP010000015">
    <property type="protein sequence ID" value="KAL3644213.1"/>
    <property type="molecule type" value="Genomic_DNA"/>
</dbReference>
<dbReference type="SUPFAM" id="SSF56219">
    <property type="entry name" value="DNase I-like"/>
    <property type="match status" value="1"/>
</dbReference>
<accession>A0ABD3DPI9</accession>
<keyword evidence="4" id="KW-1185">Reference proteome</keyword>
<evidence type="ECO:0000313" key="4">
    <source>
        <dbReference type="Proteomes" id="UP001632038"/>
    </source>
</evidence>
<dbReference type="InterPro" id="IPR005135">
    <property type="entry name" value="Endo/exonuclease/phosphatase"/>
</dbReference>
<feature type="region of interest" description="Disordered" evidence="1">
    <location>
        <begin position="21"/>
        <end position="44"/>
    </location>
</feature>
<dbReference type="PANTHER" id="PTHR33710:SF77">
    <property type="entry name" value="DNASE I-LIKE SUPERFAMILY PROTEIN"/>
    <property type="match status" value="1"/>
</dbReference>
<protein>
    <recommendedName>
        <fullName evidence="2">Endonuclease/exonuclease/phosphatase domain-containing protein</fullName>
    </recommendedName>
</protein>
<gene>
    <name evidence="3" type="ORF">CASFOL_012145</name>
</gene>
<comment type="caution">
    <text evidence="3">The sequence shown here is derived from an EMBL/GenBank/DDBJ whole genome shotgun (WGS) entry which is preliminary data.</text>
</comment>
<evidence type="ECO:0000259" key="2">
    <source>
        <dbReference type="Pfam" id="PF03372"/>
    </source>
</evidence>
<dbReference type="AlphaFoldDB" id="A0ABD3DPI9"/>
<name>A0ABD3DPI9_9LAMI</name>
<dbReference type="PANTHER" id="PTHR33710">
    <property type="entry name" value="BNAC02G09200D PROTEIN"/>
    <property type="match status" value="1"/>
</dbReference>
<organism evidence="3 4">
    <name type="scientific">Castilleja foliolosa</name>
    <dbReference type="NCBI Taxonomy" id="1961234"/>
    <lineage>
        <taxon>Eukaryota</taxon>
        <taxon>Viridiplantae</taxon>
        <taxon>Streptophyta</taxon>
        <taxon>Embryophyta</taxon>
        <taxon>Tracheophyta</taxon>
        <taxon>Spermatophyta</taxon>
        <taxon>Magnoliopsida</taxon>
        <taxon>eudicotyledons</taxon>
        <taxon>Gunneridae</taxon>
        <taxon>Pentapetalae</taxon>
        <taxon>asterids</taxon>
        <taxon>lamiids</taxon>
        <taxon>Lamiales</taxon>
        <taxon>Orobanchaceae</taxon>
        <taxon>Pedicularideae</taxon>
        <taxon>Castillejinae</taxon>
        <taxon>Castilleja</taxon>
    </lineage>
</organism>
<dbReference type="InterPro" id="IPR036691">
    <property type="entry name" value="Endo/exonu/phosph_ase_sf"/>
</dbReference>
<dbReference type="Gene3D" id="3.60.10.10">
    <property type="entry name" value="Endonuclease/exonuclease/phosphatase"/>
    <property type="match status" value="1"/>
</dbReference>
<reference evidence="4" key="1">
    <citation type="journal article" date="2024" name="IScience">
        <title>Strigolactones Initiate the Formation of Haustorium-like Structures in Castilleja.</title>
        <authorList>
            <person name="Buerger M."/>
            <person name="Peterson D."/>
            <person name="Chory J."/>
        </authorList>
    </citation>
    <scope>NUCLEOTIDE SEQUENCE [LARGE SCALE GENOMIC DNA]</scope>
</reference>
<evidence type="ECO:0000313" key="3">
    <source>
        <dbReference type="EMBL" id="KAL3644213.1"/>
    </source>
</evidence>
<feature type="domain" description="Endonuclease/exonuclease/phosphatase" evidence="2">
    <location>
        <begin position="73"/>
        <end position="184"/>
    </location>
</feature>
<evidence type="ECO:0000256" key="1">
    <source>
        <dbReference type="SAM" id="MobiDB-lite"/>
    </source>
</evidence>
<proteinExistence type="predicted"/>